<feature type="chain" id="PRO_5020757225" description="RING-type domain-containing protein" evidence="11">
    <location>
        <begin position="30"/>
        <end position="351"/>
    </location>
</feature>
<evidence type="ECO:0000256" key="3">
    <source>
        <dbReference type="ARBA" id="ARBA00022723"/>
    </source>
</evidence>
<dbReference type="PANTHER" id="PTHR47168:SF1">
    <property type="entry name" value="OS02G0798600 PROTEIN"/>
    <property type="match status" value="1"/>
</dbReference>
<dbReference type="InterPro" id="IPR013083">
    <property type="entry name" value="Znf_RING/FYVE/PHD"/>
</dbReference>
<evidence type="ECO:0000256" key="2">
    <source>
        <dbReference type="ARBA" id="ARBA00022692"/>
    </source>
</evidence>
<dbReference type="InterPro" id="IPR001841">
    <property type="entry name" value="Znf_RING"/>
</dbReference>
<evidence type="ECO:0000256" key="1">
    <source>
        <dbReference type="ARBA" id="ARBA00004167"/>
    </source>
</evidence>
<keyword evidence="14" id="KW-1185">Reference proteome</keyword>
<keyword evidence="5" id="KW-0862">Zinc</keyword>
<dbReference type="SMART" id="SM00184">
    <property type="entry name" value="RING"/>
    <property type="match status" value="1"/>
</dbReference>
<dbReference type="GO" id="GO:0016020">
    <property type="term" value="C:membrane"/>
    <property type="evidence" value="ECO:0007669"/>
    <property type="project" value="UniProtKB-SubCell"/>
</dbReference>
<keyword evidence="7 10" id="KW-0472">Membrane</keyword>
<dbReference type="InterPro" id="IPR051653">
    <property type="entry name" value="E3_ligase_sorting_rcpt"/>
</dbReference>
<evidence type="ECO:0000256" key="11">
    <source>
        <dbReference type="SAM" id="SignalP"/>
    </source>
</evidence>
<evidence type="ECO:0000256" key="4">
    <source>
        <dbReference type="ARBA" id="ARBA00022771"/>
    </source>
</evidence>
<evidence type="ECO:0000256" key="8">
    <source>
        <dbReference type="PROSITE-ProRule" id="PRU00175"/>
    </source>
</evidence>
<evidence type="ECO:0000256" key="5">
    <source>
        <dbReference type="ARBA" id="ARBA00022833"/>
    </source>
</evidence>
<evidence type="ECO:0000256" key="6">
    <source>
        <dbReference type="ARBA" id="ARBA00022989"/>
    </source>
</evidence>
<feature type="transmembrane region" description="Helical" evidence="10">
    <location>
        <begin position="159"/>
        <end position="185"/>
    </location>
</feature>
<dbReference type="FunFam" id="3.30.40.10:FF:000388">
    <property type="entry name" value="Putative RING zinc finger domain superfamily protein"/>
    <property type="match status" value="1"/>
</dbReference>
<organism evidence="13 14">
    <name type="scientific">Thamnocephalis sphaerospora</name>
    <dbReference type="NCBI Taxonomy" id="78915"/>
    <lineage>
        <taxon>Eukaryota</taxon>
        <taxon>Fungi</taxon>
        <taxon>Fungi incertae sedis</taxon>
        <taxon>Zoopagomycota</taxon>
        <taxon>Zoopagomycotina</taxon>
        <taxon>Zoopagomycetes</taxon>
        <taxon>Zoopagales</taxon>
        <taxon>Sigmoideomycetaceae</taxon>
        <taxon>Thamnocephalis</taxon>
    </lineage>
</organism>
<keyword evidence="4 8" id="KW-0863">Zinc-finger</keyword>
<dbReference type="STRING" id="78915.A0A4P9XJ05"/>
<keyword evidence="3" id="KW-0479">Metal-binding</keyword>
<accession>A0A4P9XJ05</accession>
<dbReference type="Gene3D" id="3.30.40.10">
    <property type="entry name" value="Zinc/RING finger domain, C3HC4 (zinc finger)"/>
    <property type="match status" value="1"/>
</dbReference>
<feature type="signal peptide" evidence="11">
    <location>
        <begin position="1"/>
        <end position="29"/>
    </location>
</feature>
<reference evidence="14" key="1">
    <citation type="journal article" date="2018" name="Nat. Microbiol.">
        <title>Leveraging single-cell genomics to expand the fungal tree of life.</title>
        <authorList>
            <person name="Ahrendt S.R."/>
            <person name="Quandt C.A."/>
            <person name="Ciobanu D."/>
            <person name="Clum A."/>
            <person name="Salamov A."/>
            <person name="Andreopoulos B."/>
            <person name="Cheng J.F."/>
            <person name="Woyke T."/>
            <person name="Pelin A."/>
            <person name="Henrissat B."/>
            <person name="Reynolds N.K."/>
            <person name="Benny G.L."/>
            <person name="Smith M.E."/>
            <person name="James T.Y."/>
            <person name="Grigoriev I.V."/>
        </authorList>
    </citation>
    <scope>NUCLEOTIDE SEQUENCE [LARGE SCALE GENOMIC DNA]</scope>
    <source>
        <strain evidence="14">RSA 1356</strain>
    </source>
</reference>
<evidence type="ECO:0000256" key="10">
    <source>
        <dbReference type="SAM" id="Phobius"/>
    </source>
</evidence>
<evidence type="ECO:0000256" key="9">
    <source>
        <dbReference type="SAM" id="MobiDB-lite"/>
    </source>
</evidence>
<dbReference type="Pfam" id="PF13639">
    <property type="entry name" value="zf-RING_2"/>
    <property type="match status" value="1"/>
</dbReference>
<evidence type="ECO:0000313" key="13">
    <source>
        <dbReference type="EMBL" id="RKP05707.1"/>
    </source>
</evidence>
<dbReference type="EMBL" id="KZ993052">
    <property type="protein sequence ID" value="RKP05707.1"/>
    <property type="molecule type" value="Genomic_DNA"/>
</dbReference>
<gene>
    <name evidence="13" type="ORF">THASP1DRAFT_32455</name>
</gene>
<feature type="region of interest" description="Disordered" evidence="9">
    <location>
        <begin position="327"/>
        <end position="351"/>
    </location>
</feature>
<dbReference type="SUPFAM" id="SSF57850">
    <property type="entry name" value="RING/U-box"/>
    <property type="match status" value="1"/>
</dbReference>
<keyword evidence="2 10" id="KW-0812">Transmembrane</keyword>
<keyword evidence="6 10" id="KW-1133">Transmembrane helix</keyword>
<evidence type="ECO:0000256" key="7">
    <source>
        <dbReference type="ARBA" id="ARBA00023136"/>
    </source>
</evidence>
<dbReference type="GO" id="GO:0008270">
    <property type="term" value="F:zinc ion binding"/>
    <property type="evidence" value="ECO:0007669"/>
    <property type="project" value="UniProtKB-KW"/>
</dbReference>
<dbReference type="Proteomes" id="UP000271241">
    <property type="component" value="Unassembled WGS sequence"/>
</dbReference>
<feature type="domain" description="RING-type" evidence="12">
    <location>
        <begin position="224"/>
        <end position="266"/>
    </location>
</feature>
<dbReference type="OrthoDB" id="8062037at2759"/>
<evidence type="ECO:0000259" key="12">
    <source>
        <dbReference type="PROSITE" id="PS50089"/>
    </source>
</evidence>
<keyword evidence="11" id="KW-0732">Signal</keyword>
<dbReference type="AlphaFoldDB" id="A0A4P9XJ05"/>
<feature type="compositionally biased region" description="Low complexity" evidence="9">
    <location>
        <begin position="289"/>
        <end position="304"/>
    </location>
</feature>
<comment type="subcellular location">
    <subcellularLocation>
        <location evidence="1">Membrane</location>
        <topology evidence="1">Single-pass membrane protein</topology>
    </subcellularLocation>
</comment>
<evidence type="ECO:0000313" key="14">
    <source>
        <dbReference type="Proteomes" id="UP000271241"/>
    </source>
</evidence>
<dbReference type="PROSITE" id="PS50089">
    <property type="entry name" value="ZF_RING_2"/>
    <property type="match status" value="1"/>
</dbReference>
<name>A0A4P9XJ05_9FUNG</name>
<feature type="compositionally biased region" description="Low complexity" evidence="9">
    <location>
        <begin position="327"/>
        <end position="340"/>
    </location>
</feature>
<feature type="region of interest" description="Disordered" evidence="9">
    <location>
        <begin position="289"/>
        <end position="314"/>
    </location>
</feature>
<dbReference type="PANTHER" id="PTHR47168">
    <property type="entry name" value="RING ZINC FINGER DOMAIN SUPERFAMILY PROTEIN-RELATED"/>
    <property type="match status" value="1"/>
</dbReference>
<sequence length="351" mass="38225">MSSSSLHLSLQRLWRMFIFLVPALLSTLGVDGPVGVAGDLIVVATNETYVSRIAAFGPRIDDTGLPDDDTPAHPGPVGQLLPIESVMPGNRRGCIALPEPVAHNISGQWIALVERGDYDTSDVAIPSIFILQSDYRELRYLASAGNRPLIVKLIKDDLVAWPLLDVLIITIVTPTLMMIILYTIWAVRQRRERMADLAPRQLVADLPTKVFMVAKRRENEPAECAICLEDYVDDDHLRQLPCRHEFHIACIDPWLTTRKRFCPICKQDVCPASERTPLLASIGGLRRGNANAPATHAAASTPANGSHATSGSTSPFSIGSAFRLTRTSAQTNNAAADANTPPNPNAAEEQV</sequence>
<proteinExistence type="predicted"/>
<protein>
    <recommendedName>
        <fullName evidence="12">RING-type domain-containing protein</fullName>
    </recommendedName>
</protein>